<dbReference type="KEGG" id="mbe:MBM_06285"/>
<evidence type="ECO:0000256" key="5">
    <source>
        <dbReference type="ARBA" id="ARBA00023242"/>
    </source>
</evidence>
<keyword evidence="9" id="KW-1185">Reference proteome</keyword>
<dbReference type="InterPro" id="IPR011082">
    <property type="entry name" value="Exosome-assoc_fac/DNA_repair"/>
</dbReference>
<feature type="compositionally biased region" description="Basic and acidic residues" evidence="7">
    <location>
        <begin position="189"/>
        <end position="210"/>
    </location>
</feature>
<dbReference type="HOGENOM" id="CLU_064339_2_1_1"/>
<sequence length="234" mass="26224">MDSTKVMSLLETLDDEIDDLEESLEPLIKVALSETASKLPLLDKAKLYILVTYAIESMLFSYLRLHGVKARDHPVFKELTRVKQYFDKIKNIENPLERTMAVDRAAAARFIKAGLAGNDKYDLVRAEKIAKERAIAHIKFNEPSKDAEKKRKAGELEAPADEDSSSDSESSPESSEPAEKVSKKKPKLTKKEKAKLNAEGEANREKIDKKAAKKAKKIKMKQKQLAAKAAKREA</sequence>
<dbReference type="eggNOG" id="KOG4835">
    <property type="taxonomic scope" value="Eukaryota"/>
</dbReference>
<dbReference type="Pfam" id="PF04000">
    <property type="entry name" value="Sas10_Utp3"/>
    <property type="match status" value="1"/>
</dbReference>
<accession>K1WTC3</accession>
<keyword evidence="3 6" id="KW-0698">rRNA processing</keyword>
<dbReference type="OrthoDB" id="1421013at2759"/>
<evidence type="ECO:0000256" key="1">
    <source>
        <dbReference type="ARBA" id="ARBA00004123"/>
    </source>
</evidence>
<feature type="region of interest" description="Disordered" evidence="7">
    <location>
        <begin position="144"/>
        <end position="234"/>
    </location>
</feature>
<comment type="similarity">
    <text evidence="2 6">Belongs to the C1D family.</text>
</comment>
<reference evidence="8 9" key="1">
    <citation type="journal article" date="2012" name="BMC Genomics">
        <title>Sequencing the genome of Marssonina brunnea reveals fungus-poplar co-evolution.</title>
        <authorList>
            <person name="Zhu S."/>
            <person name="Cao Y.-Z."/>
            <person name="Jiang C."/>
            <person name="Tan B.-Y."/>
            <person name="Wang Z."/>
            <person name="Feng S."/>
            <person name="Zhang L."/>
            <person name="Su X.-H."/>
            <person name="Brejova B."/>
            <person name="Vinar T."/>
            <person name="Xu M."/>
            <person name="Wang M.-X."/>
            <person name="Zhang S.-G."/>
            <person name="Huang M.-R."/>
            <person name="Wu R."/>
            <person name="Zhou Y."/>
        </authorList>
    </citation>
    <scope>NUCLEOTIDE SEQUENCE [LARGE SCALE GENOMIC DNA]</scope>
    <source>
        <strain evidence="8 9">MB_m1</strain>
    </source>
</reference>
<dbReference type="GeneID" id="18762220"/>
<keyword evidence="5 6" id="KW-0539">Nucleus</keyword>
<evidence type="ECO:0000256" key="2">
    <source>
        <dbReference type="ARBA" id="ARBA00009154"/>
    </source>
</evidence>
<evidence type="ECO:0000256" key="4">
    <source>
        <dbReference type="ARBA" id="ARBA00022884"/>
    </source>
</evidence>
<comment type="function">
    <text evidence="6">Required for exosome-dependent processing of pre-rRNA and small nucleolar RNA (snRNA) precursors. Involved in processing of 35S pre-rRNA at the A0, A1 and A2 sites.</text>
</comment>
<dbReference type="InParanoid" id="K1WTC3"/>
<feature type="compositionally biased region" description="Basic and acidic residues" evidence="7">
    <location>
        <begin position="144"/>
        <end position="155"/>
    </location>
</feature>
<dbReference type="GO" id="GO:0003723">
    <property type="term" value="F:RNA binding"/>
    <property type="evidence" value="ECO:0007669"/>
    <property type="project" value="UniProtKB-UniRule"/>
</dbReference>
<proteinExistence type="inferred from homology"/>
<evidence type="ECO:0000313" key="9">
    <source>
        <dbReference type="Proteomes" id="UP000006753"/>
    </source>
</evidence>
<dbReference type="STRING" id="1072389.K1WTC3"/>
<dbReference type="FunCoup" id="K1WTC3">
    <property type="interactions" value="261"/>
</dbReference>
<dbReference type="OMA" id="GADAQNH"/>
<dbReference type="GO" id="GO:0000460">
    <property type="term" value="P:maturation of 5.8S rRNA"/>
    <property type="evidence" value="ECO:0007669"/>
    <property type="project" value="TreeGrafter"/>
</dbReference>
<comment type="subcellular location">
    <subcellularLocation>
        <location evidence="1 6">Nucleus</location>
    </subcellularLocation>
</comment>
<dbReference type="PANTHER" id="PTHR15341">
    <property type="entry name" value="SUN-COR STEROID HORMONE RECEPTOR CO-REPRESSOR"/>
    <property type="match status" value="1"/>
</dbReference>
<dbReference type="GO" id="GO:0005730">
    <property type="term" value="C:nucleolus"/>
    <property type="evidence" value="ECO:0007669"/>
    <property type="project" value="TreeGrafter"/>
</dbReference>
<name>K1WTC3_MARBU</name>
<gene>
    <name evidence="8" type="ORF">MBM_06285</name>
</gene>
<dbReference type="GO" id="GO:0010468">
    <property type="term" value="P:regulation of gene expression"/>
    <property type="evidence" value="ECO:0007669"/>
    <property type="project" value="TreeGrafter"/>
</dbReference>
<dbReference type="GO" id="GO:0003677">
    <property type="term" value="F:DNA binding"/>
    <property type="evidence" value="ECO:0007669"/>
    <property type="project" value="TreeGrafter"/>
</dbReference>
<organism evidence="8 9">
    <name type="scientific">Marssonina brunnea f. sp. multigermtubi (strain MB_m1)</name>
    <name type="common">Marssonina leaf spot fungus</name>
    <dbReference type="NCBI Taxonomy" id="1072389"/>
    <lineage>
        <taxon>Eukaryota</taxon>
        <taxon>Fungi</taxon>
        <taxon>Dikarya</taxon>
        <taxon>Ascomycota</taxon>
        <taxon>Pezizomycotina</taxon>
        <taxon>Leotiomycetes</taxon>
        <taxon>Helotiales</taxon>
        <taxon>Drepanopezizaceae</taxon>
        <taxon>Drepanopeziza</taxon>
    </lineage>
</organism>
<dbReference type="AlphaFoldDB" id="K1WTC3"/>
<dbReference type="GO" id="GO:0000178">
    <property type="term" value="C:exosome (RNase complex)"/>
    <property type="evidence" value="ECO:0007669"/>
    <property type="project" value="TreeGrafter"/>
</dbReference>
<dbReference type="PANTHER" id="PTHR15341:SF3">
    <property type="entry name" value="NUCLEAR NUCLEIC ACID-BINDING PROTEIN C1D"/>
    <property type="match status" value="1"/>
</dbReference>
<protein>
    <recommendedName>
        <fullName evidence="6">Exosome complex protein</fullName>
    </recommendedName>
</protein>
<evidence type="ECO:0000256" key="6">
    <source>
        <dbReference type="RuleBase" id="RU368003"/>
    </source>
</evidence>
<dbReference type="EMBL" id="JH921441">
    <property type="protein sequence ID" value="EKD15657.1"/>
    <property type="molecule type" value="Genomic_DNA"/>
</dbReference>
<evidence type="ECO:0000256" key="3">
    <source>
        <dbReference type="ARBA" id="ARBA00022552"/>
    </source>
</evidence>
<feature type="compositionally biased region" description="Basic residues" evidence="7">
    <location>
        <begin position="211"/>
        <end position="222"/>
    </location>
</feature>
<dbReference type="InterPro" id="IPR007146">
    <property type="entry name" value="Sas10/Utp3/C1D"/>
</dbReference>
<keyword evidence="4 6" id="KW-0694">RNA-binding</keyword>
<dbReference type="Proteomes" id="UP000006753">
    <property type="component" value="Unassembled WGS sequence"/>
</dbReference>
<evidence type="ECO:0000256" key="7">
    <source>
        <dbReference type="SAM" id="MobiDB-lite"/>
    </source>
</evidence>
<evidence type="ECO:0000313" key="8">
    <source>
        <dbReference type="EMBL" id="EKD15657.1"/>
    </source>
</evidence>